<gene>
    <name evidence="2" type="ORF">Ana3638_17525</name>
</gene>
<dbReference type="KEGG" id="anr:Ana3638_17525"/>
<dbReference type="EMBL" id="CP048000">
    <property type="protein sequence ID" value="QHQ62362.1"/>
    <property type="molecule type" value="Genomic_DNA"/>
</dbReference>
<keyword evidence="1" id="KW-0472">Membrane</keyword>
<proteinExistence type="predicted"/>
<feature type="transmembrane region" description="Helical" evidence="1">
    <location>
        <begin position="330"/>
        <end position="352"/>
    </location>
</feature>
<evidence type="ECO:0000256" key="1">
    <source>
        <dbReference type="SAM" id="Phobius"/>
    </source>
</evidence>
<protein>
    <recommendedName>
        <fullName evidence="4">ABC3 transporter permease protein domain-containing protein</fullName>
    </recommendedName>
</protein>
<evidence type="ECO:0000313" key="3">
    <source>
        <dbReference type="Proteomes" id="UP000464314"/>
    </source>
</evidence>
<name>A0A6P1TQ94_9FIRM</name>
<dbReference type="AlphaFoldDB" id="A0A6P1TQ94"/>
<dbReference type="RefSeq" id="WP_161839186.1">
    <property type="nucleotide sequence ID" value="NZ_CP048000.1"/>
</dbReference>
<evidence type="ECO:0008006" key="4">
    <source>
        <dbReference type="Google" id="ProtNLM"/>
    </source>
</evidence>
<organism evidence="2 3">
    <name type="scientific">Anaerocolumna sedimenticola</name>
    <dbReference type="NCBI Taxonomy" id="2696063"/>
    <lineage>
        <taxon>Bacteria</taxon>
        <taxon>Bacillati</taxon>
        <taxon>Bacillota</taxon>
        <taxon>Clostridia</taxon>
        <taxon>Lachnospirales</taxon>
        <taxon>Lachnospiraceae</taxon>
        <taxon>Anaerocolumna</taxon>
    </lineage>
</organism>
<dbReference type="Proteomes" id="UP000464314">
    <property type="component" value="Chromosome"/>
</dbReference>
<keyword evidence="1" id="KW-1133">Transmembrane helix</keyword>
<feature type="transmembrane region" description="Helical" evidence="1">
    <location>
        <begin position="364"/>
        <end position="384"/>
    </location>
</feature>
<accession>A0A6P1TQ94</accession>
<reference evidence="2 3" key="1">
    <citation type="submission" date="2020-01" db="EMBL/GenBank/DDBJ databases">
        <title>Genome analysis of Anaerocolumna sp. CBA3638.</title>
        <authorList>
            <person name="Kim J."/>
            <person name="Roh S.W."/>
        </authorList>
    </citation>
    <scope>NUCLEOTIDE SEQUENCE [LARGE SCALE GENOMIC DNA]</scope>
    <source>
        <strain evidence="2 3">CBA3638</strain>
    </source>
</reference>
<evidence type="ECO:0000313" key="2">
    <source>
        <dbReference type="EMBL" id="QHQ62362.1"/>
    </source>
</evidence>
<keyword evidence="1" id="KW-0812">Transmembrane</keyword>
<keyword evidence="3" id="KW-1185">Reference proteome</keyword>
<feature type="transmembrane region" description="Helical" evidence="1">
    <location>
        <begin position="269"/>
        <end position="293"/>
    </location>
</feature>
<sequence length="400" mass="45426">MLGYKARPTDYVYHYRMDQNMIGEGETKGLAAKYGVSLKNRREGQCAILGQDGFKHIEEKGPMGITWRKEYRKLLGGDCYMSESAYNRLTGENADVKPGTFQSVLGANGEGDYMVSVDQRLLHNMVTGEKLVTGFAGYLHNAMLATRVHVLDNTDYDRITSGLTNEWLENYVFFDDTDKGDLYGFSKELFYTIVDHSGPEVEQGEYWDQAAKKIAEDAGERYEYDKETIEEHGFSAISYNQRDSSEFRLTWLYMPLFRSLDQSDFIKTMAVYLMLFIFIAIVCFSAVMVIAYTRCLTIALNNRQVYDDLKHLGADGNYLRCSARGQISRVFLVPALVGTIAMFALYSLIIYFNDGGKFTPSELAGMGNCLLLVTACSILLYGVYRLTYHNILHVLKIVKY</sequence>